<dbReference type="AlphaFoldDB" id="A0A2A9M2H2"/>
<dbReference type="Proteomes" id="UP000224006">
    <property type="component" value="Chromosome IX"/>
</dbReference>
<feature type="domain" description="Immune mapped protein 2 N-terminal" evidence="2">
    <location>
        <begin position="62"/>
        <end position="143"/>
    </location>
</feature>
<dbReference type="OrthoDB" id="354328at2759"/>
<evidence type="ECO:0000256" key="1">
    <source>
        <dbReference type="SAM" id="MobiDB-lite"/>
    </source>
</evidence>
<dbReference type="EMBL" id="NWUJ01000010">
    <property type="protein sequence ID" value="PFH32698.1"/>
    <property type="molecule type" value="Genomic_DNA"/>
</dbReference>
<evidence type="ECO:0000313" key="3">
    <source>
        <dbReference type="EMBL" id="PFH32698.1"/>
    </source>
</evidence>
<dbReference type="VEuPathDB" id="ToxoDB:BESB_013100"/>
<feature type="compositionally biased region" description="Acidic residues" evidence="1">
    <location>
        <begin position="24"/>
        <end position="34"/>
    </location>
</feature>
<sequence>MMDNTSEPFARLVEVGVKPSKGDEDIDIDSDDGLSSESAAQEACEPPLRPRRRSTVLGPETSGCYLIFNDQQKRWTGQWSPGAVDDAVFFMRPKVKVPQFKYTKKEIIVLKSDNILMRDERKDFLQGLCLFVKLAKEFQGDFLVISKADLDDRKVVLLGLNEQHEIQHFDSEDVFYSANNLAAVAVAPTASIAFKAKTMEVPIFVGLAQQEGGFAVSFDTRQGKK</sequence>
<dbReference type="InterPro" id="IPR040955">
    <property type="entry name" value="IMP2_N"/>
</dbReference>
<accession>A0A2A9M2H2</accession>
<reference evidence="3 4" key="1">
    <citation type="submission" date="2017-09" db="EMBL/GenBank/DDBJ databases">
        <title>Genome sequencing of Besnoitia besnoiti strain Bb-Ger1.</title>
        <authorList>
            <person name="Schares G."/>
            <person name="Venepally P."/>
            <person name="Lorenzi H.A."/>
        </authorList>
    </citation>
    <scope>NUCLEOTIDE SEQUENCE [LARGE SCALE GENOMIC DNA]</scope>
    <source>
        <strain evidence="3 4">Bb-Ger1</strain>
    </source>
</reference>
<feature type="region of interest" description="Disordered" evidence="1">
    <location>
        <begin position="1"/>
        <end position="56"/>
    </location>
</feature>
<protein>
    <recommendedName>
        <fullName evidence="2">Immune mapped protein 2 N-terminal domain-containing protein</fullName>
    </recommendedName>
</protein>
<organism evidence="3 4">
    <name type="scientific">Besnoitia besnoiti</name>
    <name type="common">Apicomplexan protozoan</name>
    <dbReference type="NCBI Taxonomy" id="94643"/>
    <lineage>
        <taxon>Eukaryota</taxon>
        <taxon>Sar</taxon>
        <taxon>Alveolata</taxon>
        <taxon>Apicomplexa</taxon>
        <taxon>Conoidasida</taxon>
        <taxon>Coccidia</taxon>
        <taxon>Eucoccidiorida</taxon>
        <taxon>Eimeriorina</taxon>
        <taxon>Sarcocystidae</taxon>
        <taxon>Besnoitia</taxon>
    </lineage>
</organism>
<evidence type="ECO:0000313" key="4">
    <source>
        <dbReference type="Proteomes" id="UP000224006"/>
    </source>
</evidence>
<evidence type="ECO:0000259" key="2">
    <source>
        <dbReference type="Pfam" id="PF18590"/>
    </source>
</evidence>
<gene>
    <name evidence="3" type="ORF">BESB_013100</name>
</gene>
<dbReference type="Pfam" id="PF18590">
    <property type="entry name" value="IMP2_N"/>
    <property type="match status" value="1"/>
</dbReference>
<keyword evidence="4" id="KW-1185">Reference proteome</keyword>
<proteinExistence type="predicted"/>
<comment type="caution">
    <text evidence="3">The sequence shown here is derived from an EMBL/GenBank/DDBJ whole genome shotgun (WGS) entry which is preliminary data.</text>
</comment>
<dbReference type="RefSeq" id="XP_029216707.1">
    <property type="nucleotide sequence ID" value="XM_029360040.1"/>
</dbReference>
<dbReference type="KEGG" id="bbes:BESB_013100"/>
<dbReference type="GeneID" id="40306372"/>
<name>A0A2A9M2H2_BESBE</name>